<evidence type="ECO:0000256" key="10">
    <source>
        <dbReference type="ARBA" id="ARBA00060757"/>
    </source>
</evidence>
<dbReference type="FunFam" id="3.40.50.720:FF:000033">
    <property type="entry name" value="Adenylyltransferase and sulfurtransferase MOCS3"/>
    <property type="match status" value="1"/>
</dbReference>
<dbReference type="SUPFAM" id="SSF69572">
    <property type="entry name" value="Activating enzymes of the ubiquitin-like proteins"/>
    <property type="match status" value="1"/>
</dbReference>
<sequence>MTDIRTPRPKERRVVAPLVEPADELTIDEVRRYSRHLIIPDVGMTGQKRLKNAKVLVIGAGGLGSPALLYLAAAGVGTLGIIDDDVVDESNLQRQVIHGQSDIGKPKAVSAAEQVAETNPYVNVIVHQERLDNDNVLEIFSQYDLILDGTDNFATRYLVNDAAVILGKPYVWGSIYRFEGQVSVFWAQEGPQYRDLYPEPPPPGMVPSCAEGGVLGVLCASIGSIMVTEAIKLITGIGDPLIGRLMVYDALEMRYTTLKIRRDPEGELPTKLMDDYVAFCGAVSDEAAEAAADSTISVHTLNDWLKERADGGRDFVLVDVREPNEYEINKIPGSVLIPKGEILGGKAFDQLPQDKQVVLHCKSGVRSAEALAVLKGAGYADAVHVGGGVVAWVDQIDPSQPAY</sequence>
<dbReference type="Gene3D" id="3.40.50.720">
    <property type="entry name" value="NAD(P)-binding Rossmann-like Domain"/>
    <property type="match status" value="1"/>
</dbReference>
<keyword evidence="9" id="KW-0511">Multifunctional enzyme</keyword>
<dbReference type="NCBIfam" id="NF005902">
    <property type="entry name" value="PRK07878.1"/>
    <property type="match status" value="1"/>
</dbReference>
<dbReference type="GO" id="GO:0005829">
    <property type="term" value="C:cytosol"/>
    <property type="evidence" value="ECO:0007669"/>
    <property type="project" value="TreeGrafter"/>
</dbReference>
<feature type="transmembrane region" description="Helical" evidence="12">
    <location>
        <begin position="55"/>
        <end position="82"/>
    </location>
</feature>
<dbReference type="Gene3D" id="3.40.250.10">
    <property type="entry name" value="Rhodanese-like domain"/>
    <property type="match status" value="1"/>
</dbReference>
<dbReference type="OrthoDB" id="9804286at2"/>
<gene>
    <name evidence="14" type="primary">moeZ</name>
    <name evidence="14" type="ORF">D9V41_15260</name>
</gene>
<dbReference type="PANTHER" id="PTHR10953">
    <property type="entry name" value="UBIQUITIN-ACTIVATING ENZYME E1"/>
    <property type="match status" value="1"/>
</dbReference>
<dbReference type="GO" id="GO:0008641">
    <property type="term" value="F:ubiquitin-like modifier activating enzyme activity"/>
    <property type="evidence" value="ECO:0007669"/>
    <property type="project" value="InterPro"/>
</dbReference>
<evidence type="ECO:0000313" key="15">
    <source>
        <dbReference type="Proteomes" id="UP000282515"/>
    </source>
</evidence>
<dbReference type="Proteomes" id="UP000282515">
    <property type="component" value="Unassembled WGS sequence"/>
</dbReference>
<evidence type="ECO:0000256" key="4">
    <source>
        <dbReference type="ARBA" id="ARBA00022695"/>
    </source>
</evidence>
<dbReference type="EMBL" id="RDBF01000015">
    <property type="protein sequence ID" value="RLV54670.1"/>
    <property type="molecule type" value="Genomic_DNA"/>
</dbReference>
<evidence type="ECO:0000256" key="5">
    <source>
        <dbReference type="ARBA" id="ARBA00022741"/>
    </source>
</evidence>
<reference evidence="14 15" key="1">
    <citation type="submission" date="2018-10" db="EMBL/GenBank/DDBJ databases">
        <title>Aeromicrobium sp. 9W16Y-2 whole genome shotgun sequence.</title>
        <authorList>
            <person name="Li F."/>
        </authorList>
    </citation>
    <scope>NUCLEOTIDE SEQUENCE [LARGE SCALE GENOMIC DNA]</scope>
    <source>
        <strain evidence="14 15">9W16Y-2</strain>
    </source>
</reference>
<proteinExistence type="inferred from homology"/>
<dbReference type="AlphaFoldDB" id="A0A3L8PHY6"/>
<accession>A0A3L8PHY6</accession>
<dbReference type="NCBIfam" id="NF004281">
    <property type="entry name" value="PRK05690.1"/>
    <property type="match status" value="1"/>
</dbReference>
<keyword evidence="6" id="KW-0067">ATP-binding</keyword>
<name>A0A3L8PHY6_9ACTN</name>
<evidence type="ECO:0000313" key="14">
    <source>
        <dbReference type="EMBL" id="RLV54670.1"/>
    </source>
</evidence>
<keyword evidence="8 12" id="KW-0472">Membrane</keyword>
<dbReference type="SMART" id="SM00450">
    <property type="entry name" value="RHOD"/>
    <property type="match status" value="1"/>
</dbReference>
<keyword evidence="7 12" id="KW-1133">Transmembrane helix</keyword>
<dbReference type="InterPro" id="IPR000594">
    <property type="entry name" value="ThiF_NAD_FAD-bd"/>
</dbReference>
<evidence type="ECO:0000256" key="2">
    <source>
        <dbReference type="ARBA" id="ARBA00022679"/>
    </source>
</evidence>
<dbReference type="Pfam" id="PF00899">
    <property type="entry name" value="ThiF"/>
    <property type="match status" value="1"/>
</dbReference>
<keyword evidence="4 14" id="KW-0548">Nucleotidyltransferase</keyword>
<keyword evidence="5" id="KW-0547">Nucleotide-binding</keyword>
<comment type="caution">
    <text evidence="14">The sequence shown here is derived from an EMBL/GenBank/DDBJ whole genome shotgun (WGS) entry which is preliminary data.</text>
</comment>
<dbReference type="FunFam" id="3.40.250.10:FF:000025">
    <property type="entry name" value="Molybdopterin biosynthesis MoeZ"/>
    <property type="match status" value="1"/>
</dbReference>
<dbReference type="GO" id="GO:0004792">
    <property type="term" value="F:thiosulfate-cyanide sulfurtransferase activity"/>
    <property type="evidence" value="ECO:0007669"/>
    <property type="project" value="TreeGrafter"/>
</dbReference>
<evidence type="ECO:0000259" key="13">
    <source>
        <dbReference type="PROSITE" id="PS50206"/>
    </source>
</evidence>
<dbReference type="Pfam" id="PF00581">
    <property type="entry name" value="Rhodanese"/>
    <property type="match status" value="1"/>
</dbReference>
<evidence type="ECO:0000256" key="1">
    <source>
        <dbReference type="ARBA" id="ARBA00004167"/>
    </source>
</evidence>
<dbReference type="InterPro" id="IPR036873">
    <property type="entry name" value="Rhodanese-like_dom_sf"/>
</dbReference>
<keyword evidence="15" id="KW-1185">Reference proteome</keyword>
<evidence type="ECO:0000256" key="8">
    <source>
        <dbReference type="ARBA" id="ARBA00023136"/>
    </source>
</evidence>
<dbReference type="InterPro" id="IPR035985">
    <property type="entry name" value="Ubiquitin-activating_enz"/>
</dbReference>
<dbReference type="RefSeq" id="WP_121795441.1">
    <property type="nucleotide sequence ID" value="NZ_RDBF01000015.1"/>
</dbReference>
<evidence type="ECO:0000256" key="9">
    <source>
        <dbReference type="ARBA" id="ARBA00023268"/>
    </source>
</evidence>
<comment type="subcellular location">
    <subcellularLocation>
        <location evidence="1">Membrane</location>
        <topology evidence="1">Single-pass membrane protein</topology>
    </subcellularLocation>
</comment>
<dbReference type="InterPro" id="IPR045886">
    <property type="entry name" value="ThiF/MoeB/HesA"/>
</dbReference>
<comment type="similarity">
    <text evidence="10">In the N-terminal section; belongs to the HesA/MoeB/ThiF family.</text>
</comment>
<dbReference type="GO" id="GO:0016779">
    <property type="term" value="F:nucleotidyltransferase activity"/>
    <property type="evidence" value="ECO:0007669"/>
    <property type="project" value="UniProtKB-KW"/>
</dbReference>
<keyword evidence="2 14" id="KW-0808">Transferase</keyword>
<dbReference type="InterPro" id="IPR001763">
    <property type="entry name" value="Rhodanese-like_dom"/>
</dbReference>
<evidence type="ECO:0000256" key="11">
    <source>
        <dbReference type="ARBA" id="ARBA00067503"/>
    </source>
</evidence>
<feature type="domain" description="Rhodanese" evidence="13">
    <location>
        <begin position="311"/>
        <end position="401"/>
    </location>
</feature>
<dbReference type="PANTHER" id="PTHR10953:SF102">
    <property type="entry name" value="ADENYLYLTRANSFERASE AND SULFURTRANSFERASE MOCS3"/>
    <property type="match status" value="1"/>
</dbReference>
<dbReference type="GO" id="GO:0008146">
    <property type="term" value="F:sulfotransferase activity"/>
    <property type="evidence" value="ECO:0007669"/>
    <property type="project" value="TreeGrafter"/>
</dbReference>
<dbReference type="CDD" id="cd00757">
    <property type="entry name" value="ThiF_MoeB_HesA_family"/>
    <property type="match status" value="1"/>
</dbReference>
<protein>
    <recommendedName>
        <fullName evidence="11">Probable adenylyltransferase/sulfurtransferase MoeZ</fullName>
    </recommendedName>
</protein>
<evidence type="ECO:0000256" key="3">
    <source>
        <dbReference type="ARBA" id="ARBA00022692"/>
    </source>
</evidence>
<dbReference type="GO" id="GO:0005524">
    <property type="term" value="F:ATP binding"/>
    <property type="evidence" value="ECO:0007669"/>
    <property type="project" value="UniProtKB-KW"/>
</dbReference>
<dbReference type="CDD" id="cd00158">
    <property type="entry name" value="RHOD"/>
    <property type="match status" value="1"/>
</dbReference>
<evidence type="ECO:0000256" key="6">
    <source>
        <dbReference type="ARBA" id="ARBA00022840"/>
    </source>
</evidence>
<evidence type="ECO:0000256" key="12">
    <source>
        <dbReference type="SAM" id="Phobius"/>
    </source>
</evidence>
<evidence type="ECO:0000256" key="7">
    <source>
        <dbReference type="ARBA" id="ARBA00022989"/>
    </source>
</evidence>
<keyword evidence="3 12" id="KW-0812">Transmembrane</keyword>
<organism evidence="14 15">
    <name type="scientific">Aeromicrobium phragmitis</name>
    <dbReference type="NCBI Taxonomy" id="2478914"/>
    <lineage>
        <taxon>Bacteria</taxon>
        <taxon>Bacillati</taxon>
        <taxon>Actinomycetota</taxon>
        <taxon>Actinomycetes</taxon>
        <taxon>Propionibacteriales</taxon>
        <taxon>Nocardioidaceae</taxon>
        <taxon>Aeromicrobium</taxon>
    </lineage>
</organism>
<dbReference type="PROSITE" id="PS50206">
    <property type="entry name" value="RHODANESE_3"/>
    <property type="match status" value="1"/>
</dbReference>
<dbReference type="GO" id="GO:0016020">
    <property type="term" value="C:membrane"/>
    <property type="evidence" value="ECO:0007669"/>
    <property type="project" value="UniProtKB-SubCell"/>
</dbReference>